<dbReference type="PANTHER" id="PTHR10887">
    <property type="entry name" value="DNA2/NAM7 HELICASE FAMILY"/>
    <property type="match status" value="1"/>
</dbReference>
<dbReference type="AlphaFoldDB" id="A0A8T0QMN7"/>
<evidence type="ECO:0000259" key="1">
    <source>
        <dbReference type="Pfam" id="PF13086"/>
    </source>
</evidence>
<evidence type="ECO:0000259" key="2">
    <source>
        <dbReference type="Pfam" id="PF20073"/>
    </source>
</evidence>
<dbReference type="Gene3D" id="3.40.50.300">
    <property type="entry name" value="P-loop containing nucleotide triphosphate hydrolases"/>
    <property type="match status" value="1"/>
</dbReference>
<accession>A0A8T0QMN7</accession>
<dbReference type="Pfam" id="PF13086">
    <property type="entry name" value="AAA_11"/>
    <property type="match status" value="1"/>
</dbReference>
<gene>
    <name evidence="3" type="ORF">PVAP13_7KG315203</name>
</gene>
<dbReference type="Proteomes" id="UP000823388">
    <property type="component" value="Chromosome 7K"/>
</dbReference>
<name>A0A8T0QMN7_PANVG</name>
<dbReference type="PANTHER" id="PTHR10887:SF461">
    <property type="entry name" value="OS04G0582000 PROTEIN"/>
    <property type="match status" value="1"/>
</dbReference>
<dbReference type="InterPro" id="IPR045055">
    <property type="entry name" value="DNA2/NAM7-like"/>
</dbReference>
<dbReference type="InterPro" id="IPR027417">
    <property type="entry name" value="P-loop_NTPase"/>
</dbReference>
<organism evidence="3 4">
    <name type="scientific">Panicum virgatum</name>
    <name type="common">Blackwell switchgrass</name>
    <dbReference type="NCBI Taxonomy" id="38727"/>
    <lineage>
        <taxon>Eukaryota</taxon>
        <taxon>Viridiplantae</taxon>
        <taxon>Streptophyta</taxon>
        <taxon>Embryophyta</taxon>
        <taxon>Tracheophyta</taxon>
        <taxon>Spermatophyta</taxon>
        <taxon>Magnoliopsida</taxon>
        <taxon>Liliopsida</taxon>
        <taxon>Poales</taxon>
        <taxon>Poaceae</taxon>
        <taxon>PACMAD clade</taxon>
        <taxon>Panicoideae</taxon>
        <taxon>Panicodae</taxon>
        <taxon>Paniceae</taxon>
        <taxon>Panicinae</taxon>
        <taxon>Panicum</taxon>
        <taxon>Panicum sect. Hiantes</taxon>
    </lineage>
</organism>
<sequence length="493" mass="55814">MSGGDEDEFHSAEDTDTMGAVASYWSKKNMFALGHLECKVFSWSIRDIFNRDLLRHQVKMIPDTFESFASYLNSFAYPLIEEVHADIFSSLDSYAQASFIEVIQIKKLDNKKPIFGLEVAQPTKDVKSREIYEPSDCDLIVISSQKPKHVSDLTRNKASYVLGSILKSGGEDEFPPSCCIVQLSSSIPVEADLETKMPEGPLFLVFLINMKTYNRIWKCLHMGPSDANIAQLQNKRSSDLVSMVWQYKPIVVEDAGFQLSQSSFHRSADGLGLEQFNLNDSQLNAVADCVLAMDNHSSSLKLLWAPLGQAKLRNVDTILWAMLVKGRKTLACAPTNTAVLEVATRIVNLVGRLSDGGVCFLNDIVLYGNKQRMKIDDGNILSAVFLDSRAKRLLPCFMPNTSWMHCLCSLKDLHENSPKKYQLYIEDIIEQEISKKDVHEDPLQACHRKDSCEQNRKEYEDKDNQTLTVQPFKHYLKDDYNKTFGNLYDCIDI</sequence>
<evidence type="ECO:0008006" key="5">
    <source>
        <dbReference type="Google" id="ProtNLM"/>
    </source>
</evidence>
<dbReference type="InterPro" id="IPR045529">
    <property type="entry name" value="DUF6469"/>
</dbReference>
<proteinExistence type="predicted"/>
<keyword evidence="4" id="KW-1185">Reference proteome</keyword>
<dbReference type="Pfam" id="PF20073">
    <property type="entry name" value="DUF6469"/>
    <property type="match status" value="1"/>
</dbReference>
<protein>
    <recommendedName>
        <fullName evidence="5">DNA2/NAM7 helicase helicase domain-containing protein</fullName>
    </recommendedName>
</protein>
<dbReference type="InterPro" id="IPR041677">
    <property type="entry name" value="DNA2/NAM7_AAA_11"/>
</dbReference>
<comment type="caution">
    <text evidence="3">The sequence shown here is derived from an EMBL/GenBank/DDBJ whole genome shotgun (WGS) entry which is preliminary data.</text>
</comment>
<feature type="domain" description="DNA2/NAM7 helicase helicase" evidence="1">
    <location>
        <begin position="277"/>
        <end position="422"/>
    </location>
</feature>
<evidence type="ECO:0000313" key="3">
    <source>
        <dbReference type="EMBL" id="KAG2574242.1"/>
    </source>
</evidence>
<dbReference type="GO" id="GO:0004386">
    <property type="term" value="F:helicase activity"/>
    <property type="evidence" value="ECO:0007669"/>
    <property type="project" value="InterPro"/>
</dbReference>
<evidence type="ECO:0000313" key="4">
    <source>
        <dbReference type="Proteomes" id="UP000823388"/>
    </source>
</evidence>
<reference evidence="3" key="1">
    <citation type="submission" date="2020-05" db="EMBL/GenBank/DDBJ databases">
        <title>WGS assembly of Panicum virgatum.</title>
        <authorList>
            <person name="Lovell J.T."/>
            <person name="Jenkins J."/>
            <person name="Shu S."/>
            <person name="Juenger T.E."/>
            <person name="Schmutz J."/>
        </authorList>
    </citation>
    <scope>NUCLEOTIDE SEQUENCE</scope>
    <source>
        <strain evidence="3">AP13</strain>
    </source>
</reference>
<feature type="domain" description="DUF6469" evidence="2">
    <location>
        <begin position="127"/>
        <end position="222"/>
    </location>
</feature>
<dbReference type="EMBL" id="CM029049">
    <property type="protein sequence ID" value="KAG2574242.1"/>
    <property type="molecule type" value="Genomic_DNA"/>
</dbReference>